<evidence type="ECO:0000313" key="3">
    <source>
        <dbReference type="Proteomes" id="UP000246464"/>
    </source>
</evidence>
<dbReference type="EMBL" id="CP026249">
    <property type="protein sequence ID" value="AWP04891.1"/>
    <property type="molecule type" value="Genomic_DNA"/>
</dbReference>
<sequence length="125" mass="12967">MDPRIAWIQPEQKGPANALWMHVWETSQGVRTLSAQQQLHNQNHNQCVNYAALDVLKNVATAVAAGKIVCGGNGNVTASRGSHRGIMHGTTGVNGTAMSTVGVAGGGGGGGGGRLPEKEVEWIRG</sequence>
<name>A0A2U9BLQ4_SCOMX</name>
<feature type="region of interest" description="Disordered" evidence="1">
    <location>
        <begin position="105"/>
        <end position="125"/>
    </location>
</feature>
<keyword evidence="3" id="KW-1185">Reference proteome</keyword>
<accession>A0A2U9BLQ4</accession>
<evidence type="ECO:0000256" key="1">
    <source>
        <dbReference type="SAM" id="MobiDB-lite"/>
    </source>
</evidence>
<organism evidence="2 3">
    <name type="scientific">Scophthalmus maximus</name>
    <name type="common">Turbot</name>
    <name type="synonym">Psetta maxima</name>
    <dbReference type="NCBI Taxonomy" id="52904"/>
    <lineage>
        <taxon>Eukaryota</taxon>
        <taxon>Metazoa</taxon>
        <taxon>Chordata</taxon>
        <taxon>Craniata</taxon>
        <taxon>Vertebrata</taxon>
        <taxon>Euteleostomi</taxon>
        <taxon>Actinopterygii</taxon>
        <taxon>Neopterygii</taxon>
        <taxon>Teleostei</taxon>
        <taxon>Neoteleostei</taxon>
        <taxon>Acanthomorphata</taxon>
        <taxon>Carangaria</taxon>
        <taxon>Pleuronectiformes</taxon>
        <taxon>Pleuronectoidei</taxon>
        <taxon>Scophthalmidae</taxon>
        <taxon>Scophthalmus</taxon>
    </lineage>
</organism>
<feature type="compositionally biased region" description="Basic and acidic residues" evidence="1">
    <location>
        <begin position="115"/>
        <end position="125"/>
    </location>
</feature>
<reference evidence="2 3" key="1">
    <citation type="submission" date="2017-12" db="EMBL/GenBank/DDBJ databases">
        <title>Integrating genomic resources of turbot (Scophthalmus maximus) in depth evaluation of genetic and physical mapping variation across individuals.</title>
        <authorList>
            <person name="Martinez P."/>
        </authorList>
    </citation>
    <scope>NUCLEOTIDE SEQUENCE [LARGE SCALE GENOMIC DNA]</scope>
</reference>
<gene>
    <name evidence="2" type="ORF">SMAX5B_016192</name>
</gene>
<evidence type="ECO:0000313" key="2">
    <source>
        <dbReference type="EMBL" id="AWP04891.1"/>
    </source>
</evidence>
<proteinExistence type="predicted"/>
<protein>
    <submittedName>
        <fullName evidence="2">Putative non-canonical poly(A) RNA polymerase PAPD7</fullName>
    </submittedName>
</protein>
<feature type="compositionally biased region" description="Gly residues" evidence="1">
    <location>
        <begin position="105"/>
        <end position="114"/>
    </location>
</feature>
<dbReference type="Proteomes" id="UP000246464">
    <property type="component" value="Chromosome 7"/>
</dbReference>
<dbReference type="AlphaFoldDB" id="A0A2U9BLQ4"/>